<evidence type="ECO:0000313" key="4">
    <source>
        <dbReference type="Proteomes" id="UP001217963"/>
    </source>
</evidence>
<sequence>MDGSEELKYLMRLLPKYMKVGGEEYILYRMNEAVGEDSWARAMFCGRCLHLYIPVVNSRVRYDGVLTIECFGCGEKHVFDKVSDVFRKDLHEGKETTLEYYFR</sequence>
<dbReference type="OrthoDB" id="2190306at2759"/>
<reference evidence="2 4" key="2">
    <citation type="submission" date="2023-02" db="EMBL/GenBank/DDBJ databases">
        <title>Encephalitozoon hellem ATCC 50451 complete genome.</title>
        <authorList>
            <person name="Mascarenhas dos Santos A.C."/>
            <person name="Julian A.T."/>
            <person name="Pombert J.-F."/>
        </authorList>
    </citation>
    <scope>NUCLEOTIDE SEQUENCE [LARGE SCALE GENOMIC DNA]</scope>
    <source>
        <strain evidence="2 4">ATCC 50451</strain>
    </source>
</reference>
<evidence type="ECO:0000313" key="2">
    <source>
        <dbReference type="EMBL" id="WEL38215.1"/>
    </source>
</evidence>
<proteinExistence type="predicted"/>
<dbReference type="AlphaFoldDB" id="A0A9Q9F8Y6"/>
<keyword evidence="4" id="KW-1185">Reference proteome</keyword>
<dbReference type="EMBL" id="CP075149">
    <property type="protein sequence ID" value="UTX42756.1"/>
    <property type="molecule type" value="Genomic_DNA"/>
</dbReference>
<reference evidence="1" key="1">
    <citation type="submission" date="2021-05" db="EMBL/GenBank/DDBJ databases">
        <title>Encephalitozoon hellem ATCC 50604 Complete Genome.</title>
        <authorList>
            <person name="Mascarenhas dos Santos A.C."/>
            <person name="Julian A.T."/>
            <person name="Pombert J.-F."/>
        </authorList>
    </citation>
    <scope>NUCLEOTIDE SEQUENCE</scope>
    <source>
        <strain evidence="1">ATCC 50604</strain>
    </source>
</reference>
<gene>
    <name evidence="1" type="ORF">GPU96_03g04780</name>
    <name evidence="2" type="ORF">PFJ87_03g00730</name>
</gene>
<dbReference type="Proteomes" id="UP001217963">
    <property type="component" value="Chromosome III"/>
</dbReference>
<organism evidence="1 3">
    <name type="scientific">Encephalitozoon hellem</name>
    <name type="common">Microsporidian parasite</name>
    <dbReference type="NCBI Taxonomy" id="27973"/>
    <lineage>
        <taxon>Eukaryota</taxon>
        <taxon>Fungi</taxon>
        <taxon>Fungi incertae sedis</taxon>
        <taxon>Microsporidia</taxon>
        <taxon>Unikaryonidae</taxon>
        <taxon>Encephalitozoon</taxon>
    </lineage>
</organism>
<evidence type="ECO:0000313" key="1">
    <source>
        <dbReference type="EMBL" id="UTX42756.1"/>
    </source>
</evidence>
<dbReference type="Proteomes" id="UP001059546">
    <property type="component" value="Chromosome III"/>
</dbReference>
<name>A0A9Q9F8Y6_ENCHE</name>
<protein>
    <submittedName>
        <fullName evidence="1">RNAse P component 4</fullName>
    </submittedName>
</protein>
<accession>A0A9Q9F8Y6</accession>
<dbReference type="EMBL" id="CP119064">
    <property type="protein sequence ID" value="WEL38215.1"/>
    <property type="molecule type" value="Genomic_DNA"/>
</dbReference>
<evidence type="ECO:0000313" key="3">
    <source>
        <dbReference type="Proteomes" id="UP001059546"/>
    </source>
</evidence>